<evidence type="ECO:0000256" key="4">
    <source>
        <dbReference type="ARBA" id="ARBA00023136"/>
    </source>
</evidence>
<dbReference type="Gene3D" id="2.40.50.100">
    <property type="match status" value="1"/>
</dbReference>
<dbReference type="RefSeq" id="WP_142533623.1">
    <property type="nucleotide sequence ID" value="NZ_FXTB01000005.1"/>
</dbReference>
<feature type="transmembrane region" description="Helical" evidence="5">
    <location>
        <begin position="21"/>
        <end position="44"/>
    </location>
</feature>
<dbReference type="InterPro" id="IPR011053">
    <property type="entry name" value="Single_hybrid_motif"/>
</dbReference>
<dbReference type="GO" id="GO:0016020">
    <property type="term" value="C:membrane"/>
    <property type="evidence" value="ECO:0007669"/>
    <property type="project" value="UniProtKB-SubCell"/>
</dbReference>
<dbReference type="AlphaFoldDB" id="A0A521DGH2"/>
<gene>
    <name evidence="6" type="ORF">SAMN06265379_105173</name>
</gene>
<dbReference type="OrthoDB" id="7057889at2"/>
<keyword evidence="3 5" id="KW-1133">Transmembrane helix</keyword>
<dbReference type="EMBL" id="FXTB01000005">
    <property type="protein sequence ID" value="SMO70864.1"/>
    <property type="molecule type" value="Genomic_DNA"/>
</dbReference>
<evidence type="ECO:0000256" key="3">
    <source>
        <dbReference type="ARBA" id="ARBA00022989"/>
    </source>
</evidence>
<proteinExistence type="predicted"/>
<dbReference type="PANTHER" id="PTHR30386:SF26">
    <property type="entry name" value="TRANSPORT PROTEIN COMB"/>
    <property type="match status" value="1"/>
</dbReference>
<sequence length="434" mass="50510">MSDVQLRQIYRDKIYNYRPSRIMRWGVSFFFLFLMLIIVVSGFVKYPDIVPASAEITSINPPANLMARMNGKIEEVFVEEGQSVVKDKVLILLESTARFKDIRVLTDYISMLDSITLNNVDSTVRHPSFFKDKLVLGDIQQNYSELIINYTELYRFLNSGFFEEEHKSLRKKEIVQREYLHQLIQKRTLLEQQFKLAEKRYRRDSIIFDQELIAESEYEQSYQNILQFRSVLVDMDIDIVNSSAALEQLGYDLTKMELKHKADKQQFVVRLTQNIYLLKSRIEAWKQNYLIVAPVDGIVSFTTFWSRNQNVKTGEMVLSVVPDDSMKVKVRLQFPIQNSGKVKEGQRVNIKLHNYPYQEFGMLVGHLSGISKVPNELLYSADVVLADGLVTSYGEKLPRVQQLMGSAEILTDDLSLLMRFFNPLRAVFEEKVQM</sequence>
<dbReference type="SUPFAM" id="SSF51230">
    <property type="entry name" value="Single hybrid motif"/>
    <property type="match status" value="1"/>
</dbReference>
<keyword evidence="4 5" id="KW-0472">Membrane</keyword>
<keyword evidence="2 5" id="KW-0812">Transmembrane</keyword>
<reference evidence="6 7" key="1">
    <citation type="submission" date="2017-05" db="EMBL/GenBank/DDBJ databases">
        <authorList>
            <person name="Varghese N."/>
            <person name="Submissions S."/>
        </authorList>
    </citation>
    <scope>NUCLEOTIDE SEQUENCE [LARGE SCALE GENOMIC DNA]</scope>
    <source>
        <strain evidence="6 7">DSM 27040</strain>
    </source>
</reference>
<evidence type="ECO:0000313" key="6">
    <source>
        <dbReference type="EMBL" id="SMO70864.1"/>
    </source>
</evidence>
<organism evidence="6 7">
    <name type="scientific">Saccharicrinis carchari</name>
    <dbReference type="NCBI Taxonomy" id="1168039"/>
    <lineage>
        <taxon>Bacteria</taxon>
        <taxon>Pseudomonadati</taxon>
        <taxon>Bacteroidota</taxon>
        <taxon>Bacteroidia</taxon>
        <taxon>Marinilabiliales</taxon>
        <taxon>Marinilabiliaceae</taxon>
        <taxon>Saccharicrinis</taxon>
    </lineage>
</organism>
<comment type="subcellular location">
    <subcellularLocation>
        <location evidence="1">Membrane</location>
        <topology evidence="1">Single-pass membrane protein</topology>
    </subcellularLocation>
</comment>
<protein>
    <submittedName>
        <fullName evidence="6">HlyD family secretion protein</fullName>
    </submittedName>
</protein>
<evidence type="ECO:0000256" key="2">
    <source>
        <dbReference type="ARBA" id="ARBA00022692"/>
    </source>
</evidence>
<keyword evidence="7" id="KW-1185">Reference proteome</keyword>
<evidence type="ECO:0000313" key="7">
    <source>
        <dbReference type="Proteomes" id="UP000319040"/>
    </source>
</evidence>
<dbReference type="InterPro" id="IPR050739">
    <property type="entry name" value="MFP"/>
</dbReference>
<dbReference type="Proteomes" id="UP000319040">
    <property type="component" value="Unassembled WGS sequence"/>
</dbReference>
<accession>A0A521DGH2</accession>
<dbReference type="PANTHER" id="PTHR30386">
    <property type="entry name" value="MEMBRANE FUSION SUBUNIT OF EMRAB-TOLC MULTIDRUG EFFLUX PUMP"/>
    <property type="match status" value="1"/>
</dbReference>
<evidence type="ECO:0000256" key="5">
    <source>
        <dbReference type="SAM" id="Phobius"/>
    </source>
</evidence>
<evidence type="ECO:0000256" key="1">
    <source>
        <dbReference type="ARBA" id="ARBA00004167"/>
    </source>
</evidence>
<dbReference type="PRINTS" id="PR01490">
    <property type="entry name" value="RTXTOXIND"/>
</dbReference>
<name>A0A521DGH2_SACCC</name>